<dbReference type="EMBL" id="SACS01000002">
    <property type="protein sequence ID" value="RVU41160.1"/>
    <property type="molecule type" value="Genomic_DNA"/>
</dbReference>
<accession>A0A437R312</accession>
<dbReference type="InterPro" id="IPR027417">
    <property type="entry name" value="P-loop_NTPase"/>
</dbReference>
<dbReference type="Proteomes" id="UP000283077">
    <property type="component" value="Unassembled WGS sequence"/>
</dbReference>
<keyword evidence="2" id="KW-1185">Reference proteome</keyword>
<evidence type="ECO:0000313" key="2">
    <source>
        <dbReference type="Proteomes" id="UP000283077"/>
    </source>
</evidence>
<dbReference type="RefSeq" id="WP_127697545.1">
    <property type="nucleotide sequence ID" value="NZ_SACS01000002.1"/>
</dbReference>
<evidence type="ECO:0008006" key="3">
    <source>
        <dbReference type="Google" id="ProtNLM"/>
    </source>
</evidence>
<name>A0A437R312_9GAMM</name>
<dbReference type="OrthoDB" id="5767645at2"/>
<gene>
    <name evidence="1" type="ORF">EOE67_02865</name>
</gene>
<proteinExistence type="predicted"/>
<dbReference type="AlphaFoldDB" id="A0A437R312"/>
<sequence length="147" mass="16015">MLNSQSHQFQSGTSVNPLLGRSSAGQFGSGSNPVDTTHLLQLIGTLAAQTDTQQGWLLVIAPPQPLTKSILGQLNINSKRILVIQQRQITHFDNLMRDALTCSTCCAVVSFLAAEHPQLEDYQYLSAKYGTALVNVNTHNQQTVTTH</sequence>
<evidence type="ECO:0000313" key="1">
    <source>
        <dbReference type="EMBL" id="RVU41160.1"/>
    </source>
</evidence>
<dbReference type="SUPFAM" id="SSF52540">
    <property type="entry name" value="P-loop containing nucleoside triphosphate hydrolases"/>
    <property type="match status" value="1"/>
</dbReference>
<organism evidence="1 2">
    <name type="scientific">Rheinheimera riviphila</name>
    <dbReference type="NCBI Taxonomy" id="1834037"/>
    <lineage>
        <taxon>Bacteria</taxon>
        <taxon>Pseudomonadati</taxon>
        <taxon>Pseudomonadota</taxon>
        <taxon>Gammaproteobacteria</taxon>
        <taxon>Chromatiales</taxon>
        <taxon>Chromatiaceae</taxon>
        <taxon>Rheinheimera</taxon>
    </lineage>
</organism>
<reference evidence="1 2" key="1">
    <citation type="submission" date="2019-01" db="EMBL/GenBank/DDBJ databases">
        <authorList>
            <person name="Chen W.-M."/>
        </authorList>
    </citation>
    <scope>NUCLEOTIDE SEQUENCE [LARGE SCALE GENOMIC DNA]</scope>
    <source>
        <strain evidence="1 2">KYPC3</strain>
    </source>
</reference>
<comment type="caution">
    <text evidence="1">The sequence shown here is derived from an EMBL/GenBank/DDBJ whole genome shotgun (WGS) entry which is preliminary data.</text>
</comment>
<protein>
    <recommendedName>
        <fullName evidence="3">Cell division protein</fullName>
    </recommendedName>
</protein>
<dbReference type="Gene3D" id="3.40.50.300">
    <property type="entry name" value="P-loop containing nucleotide triphosphate hydrolases"/>
    <property type="match status" value="1"/>
</dbReference>